<feature type="compositionally biased region" description="Polar residues" evidence="1">
    <location>
        <begin position="57"/>
        <end position="75"/>
    </location>
</feature>
<feature type="non-terminal residue" evidence="2">
    <location>
        <position position="1"/>
    </location>
</feature>
<feature type="region of interest" description="Disordered" evidence="1">
    <location>
        <begin position="1"/>
        <end position="82"/>
    </location>
</feature>
<protein>
    <submittedName>
        <fullName evidence="2">Uncharacterized protein</fullName>
    </submittedName>
</protein>
<dbReference type="EMBL" id="AP019297">
    <property type="protein sequence ID" value="BBG93693.1"/>
    <property type="molecule type" value="Genomic_DNA"/>
</dbReference>
<reference evidence="2" key="1">
    <citation type="journal article" date="2019" name="Science">
        <title>Mutation of a bHLH transcription factor allowed almond domestication.</title>
        <authorList>
            <person name="Sanchez-Perez R."/>
            <person name="Pavan S."/>
            <person name="Mazzeo R."/>
            <person name="Moldovan C."/>
            <person name="Aiese Cigliano R."/>
            <person name="Del Cueto J."/>
            <person name="Ricciardi F."/>
            <person name="Lotti C."/>
            <person name="Ricciardi L."/>
            <person name="Dicenta F."/>
            <person name="Lopez-Marques R.L."/>
            <person name="Lindberg Moller B."/>
        </authorList>
    </citation>
    <scope>NUCLEOTIDE SEQUENCE</scope>
</reference>
<proteinExistence type="predicted"/>
<sequence length="113" mass="12399">FAPPPSRACWSRHRAPPATRPVAIEPPSSPLPFPTIPRRRHGLCWPKNAEKPRELAGTSTSSISLLRPPFSSTQAPGPGRPVRETFRRSIELGPGAVACTRHPPPGHRDFRAF</sequence>
<evidence type="ECO:0000313" key="2">
    <source>
        <dbReference type="EMBL" id="BBG93693.1"/>
    </source>
</evidence>
<organism evidence="2">
    <name type="scientific">Prunus dulcis</name>
    <name type="common">Almond</name>
    <name type="synonym">Amygdalus dulcis</name>
    <dbReference type="NCBI Taxonomy" id="3755"/>
    <lineage>
        <taxon>Eukaryota</taxon>
        <taxon>Viridiplantae</taxon>
        <taxon>Streptophyta</taxon>
        <taxon>Embryophyta</taxon>
        <taxon>Tracheophyta</taxon>
        <taxon>Spermatophyta</taxon>
        <taxon>Magnoliopsida</taxon>
        <taxon>eudicotyledons</taxon>
        <taxon>Gunneridae</taxon>
        <taxon>Pentapetalae</taxon>
        <taxon>rosids</taxon>
        <taxon>fabids</taxon>
        <taxon>Rosales</taxon>
        <taxon>Rosaceae</taxon>
        <taxon>Amygdaloideae</taxon>
        <taxon>Amygdaleae</taxon>
        <taxon>Prunus</taxon>
    </lineage>
</organism>
<dbReference type="AlphaFoldDB" id="A0A4Y1QPA5"/>
<gene>
    <name evidence="2" type="ORF">Prudu_001780</name>
</gene>
<name>A0A4Y1QPA5_PRUDU</name>
<accession>A0A4Y1QPA5</accession>
<evidence type="ECO:0000256" key="1">
    <source>
        <dbReference type="SAM" id="MobiDB-lite"/>
    </source>
</evidence>